<dbReference type="InterPro" id="IPR005467">
    <property type="entry name" value="His_kinase_dom"/>
</dbReference>
<evidence type="ECO:0000256" key="2">
    <source>
        <dbReference type="ARBA" id="ARBA00004429"/>
    </source>
</evidence>
<dbReference type="RefSeq" id="WP_144388602.1">
    <property type="nucleotide sequence ID" value="NZ_CANNCB010000032.1"/>
</dbReference>
<keyword evidence="12" id="KW-1133">Transmembrane helix</keyword>
<dbReference type="FunFam" id="3.30.565.10:FF:000010">
    <property type="entry name" value="Sensor histidine kinase RcsC"/>
    <property type="match status" value="1"/>
</dbReference>
<evidence type="ECO:0000256" key="14">
    <source>
        <dbReference type="ARBA" id="ARBA00023136"/>
    </source>
</evidence>
<keyword evidence="11" id="KW-0067">ATP-binding</keyword>
<evidence type="ECO:0000256" key="8">
    <source>
        <dbReference type="ARBA" id="ARBA00022692"/>
    </source>
</evidence>
<dbReference type="Gene3D" id="3.40.50.2300">
    <property type="match status" value="1"/>
</dbReference>
<dbReference type="EC" id="2.7.13.3" evidence="3"/>
<comment type="caution">
    <text evidence="18">The sequence shown here is derived from an EMBL/GenBank/DDBJ whole genome shotgun (WGS) entry which is preliminary data.</text>
</comment>
<dbReference type="InterPro" id="IPR004358">
    <property type="entry name" value="Sig_transdc_His_kin-like_C"/>
</dbReference>
<keyword evidence="14" id="KW-0472">Membrane</keyword>
<evidence type="ECO:0000256" key="9">
    <source>
        <dbReference type="ARBA" id="ARBA00022777"/>
    </source>
</evidence>
<dbReference type="SUPFAM" id="SSF47226">
    <property type="entry name" value="Histidine-containing phosphotransfer domain, HPT domain"/>
    <property type="match status" value="1"/>
</dbReference>
<keyword evidence="8" id="KW-0812">Transmembrane</keyword>
<evidence type="ECO:0000259" key="17">
    <source>
        <dbReference type="PROSITE" id="PS50110"/>
    </source>
</evidence>
<dbReference type="InterPro" id="IPR003661">
    <property type="entry name" value="HisK_dim/P_dom"/>
</dbReference>
<proteinExistence type="predicted"/>
<dbReference type="PANTHER" id="PTHR43047:SF72">
    <property type="entry name" value="OSMOSENSING HISTIDINE PROTEIN KINASE SLN1"/>
    <property type="match status" value="1"/>
</dbReference>
<dbReference type="Gene3D" id="3.30.565.10">
    <property type="entry name" value="Histidine kinase-like ATPase, C-terminal domain"/>
    <property type="match status" value="1"/>
</dbReference>
<evidence type="ECO:0000256" key="11">
    <source>
        <dbReference type="ARBA" id="ARBA00022840"/>
    </source>
</evidence>
<gene>
    <name evidence="18" type="ORF">FOF44_12510</name>
</gene>
<dbReference type="OrthoDB" id="9810730at2"/>
<sequence>MTKDREKESQLRNATEAAQAAVIARQQFLATMSHELRTPIAGMVGLLEILKKHLNTEESRIITNNIIASSRHLHLLVNDILDYSKLEAGKLKLELRECSLSRELNELFRIHCIAARQKGLNFKLSWKTDNVKIVVMDPLRMSQIFNNLLSNAVKFTQNGGVEVTVDAYEKYFSLSVKDSGEGMDPSVIEHVFEPFKQADSSIARRFGGTGLGLSIVKSLVDVIGGDIQVESEVGKGTIITVNLPYQKVRGFEEQLPELDIHYHGFNPVVMEWIDMWQAHAKKTKSRKRVDIVFDSDVIKQRDDLSDNIILISDKCKEFKRARGGLIELSLSPLFPDLLFDTLRNIEAAQDDETEHDLDKLEGHILVAEDNAINRMVFKTQLQSIGLTCHIVENGNEALTLLLSQPDEFDLLITDCHMPVMDGYELSKKVRELIPPFDQKAIIGCTAEDLRVNQDRLELTHFDQILYKPYGLTGLHSVLAQYLTGKEVDKVNFWREHFGDEAELMASVFVESMTDDIAKLKDAVNNISTQKQIIHKIKGGAAAVGIDDIFDIAVAVEHATLIEGSIPKDKLNQLIKCTENYINKAQLITDSKRENK</sequence>
<keyword evidence="11" id="KW-0547">Nucleotide-binding</keyword>
<evidence type="ECO:0000256" key="3">
    <source>
        <dbReference type="ARBA" id="ARBA00012438"/>
    </source>
</evidence>
<dbReference type="SMART" id="SM00388">
    <property type="entry name" value="HisKA"/>
    <property type="match status" value="1"/>
</dbReference>
<dbReference type="Pfam" id="PF02518">
    <property type="entry name" value="HATPase_c"/>
    <property type="match status" value="1"/>
</dbReference>
<evidence type="ECO:0000256" key="7">
    <source>
        <dbReference type="ARBA" id="ARBA00022679"/>
    </source>
</evidence>
<protein>
    <recommendedName>
        <fullName evidence="3">histidine kinase</fullName>
        <ecNumber evidence="3">2.7.13.3</ecNumber>
    </recommendedName>
</protein>
<dbReference type="PRINTS" id="PR00344">
    <property type="entry name" value="BCTRLSENSOR"/>
</dbReference>
<evidence type="ECO:0000256" key="6">
    <source>
        <dbReference type="ARBA" id="ARBA00022553"/>
    </source>
</evidence>
<keyword evidence="6 15" id="KW-0597">Phosphoprotein</keyword>
<evidence type="ECO:0000256" key="13">
    <source>
        <dbReference type="ARBA" id="ARBA00023012"/>
    </source>
</evidence>
<dbReference type="InterPro" id="IPR003594">
    <property type="entry name" value="HATPase_dom"/>
</dbReference>
<evidence type="ECO:0000256" key="10">
    <source>
        <dbReference type="ARBA" id="ARBA00022801"/>
    </source>
</evidence>
<dbReference type="Gene3D" id="1.10.287.130">
    <property type="match status" value="1"/>
</dbReference>
<dbReference type="GO" id="GO:0000155">
    <property type="term" value="F:phosphorelay sensor kinase activity"/>
    <property type="evidence" value="ECO:0007669"/>
    <property type="project" value="InterPro"/>
</dbReference>
<dbReference type="SMART" id="SM00387">
    <property type="entry name" value="HATPase_c"/>
    <property type="match status" value="1"/>
</dbReference>
<dbReference type="CDD" id="cd17546">
    <property type="entry name" value="REC_hyHK_CKI1_RcsC-like"/>
    <property type="match status" value="1"/>
</dbReference>
<evidence type="ECO:0000313" key="18">
    <source>
        <dbReference type="EMBL" id="TVO34910.1"/>
    </source>
</evidence>
<evidence type="ECO:0000256" key="12">
    <source>
        <dbReference type="ARBA" id="ARBA00022989"/>
    </source>
</evidence>
<feature type="domain" description="Response regulatory" evidence="17">
    <location>
        <begin position="363"/>
        <end position="482"/>
    </location>
</feature>
<dbReference type="SUPFAM" id="SSF47384">
    <property type="entry name" value="Homodimeric domain of signal transducing histidine kinase"/>
    <property type="match status" value="1"/>
</dbReference>
<keyword evidence="7" id="KW-0808">Transferase</keyword>
<evidence type="ECO:0000256" key="5">
    <source>
        <dbReference type="ARBA" id="ARBA00022519"/>
    </source>
</evidence>
<dbReference type="SUPFAM" id="SSF55874">
    <property type="entry name" value="ATPase domain of HSP90 chaperone/DNA topoisomerase II/histidine kinase"/>
    <property type="match status" value="1"/>
</dbReference>
<dbReference type="PANTHER" id="PTHR43047">
    <property type="entry name" value="TWO-COMPONENT HISTIDINE PROTEIN KINASE"/>
    <property type="match status" value="1"/>
</dbReference>
<dbReference type="EMBL" id="VMKJ01000027">
    <property type="protein sequence ID" value="TVO34910.1"/>
    <property type="molecule type" value="Genomic_DNA"/>
</dbReference>
<dbReference type="CDD" id="cd16922">
    <property type="entry name" value="HATPase_EvgS-ArcB-TorS-like"/>
    <property type="match status" value="1"/>
</dbReference>
<evidence type="ECO:0000256" key="1">
    <source>
        <dbReference type="ARBA" id="ARBA00000085"/>
    </source>
</evidence>
<dbReference type="SMART" id="SM00448">
    <property type="entry name" value="REC"/>
    <property type="match status" value="1"/>
</dbReference>
<evidence type="ECO:0000313" key="19">
    <source>
        <dbReference type="Proteomes" id="UP000319828"/>
    </source>
</evidence>
<dbReference type="PROSITE" id="PS50109">
    <property type="entry name" value="HIS_KIN"/>
    <property type="match status" value="1"/>
</dbReference>
<evidence type="ECO:0000256" key="15">
    <source>
        <dbReference type="PROSITE-ProRule" id="PRU00169"/>
    </source>
</evidence>
<dbReference type="InterPro" id="IPR011006">
    <property type="entry name" value="CheY-like_superfamily"/>
</dbReference>
<dbReference type="Pfam" id="PF01627">
    <property type="entry name" value="Hpt"/>
    <property type="match status" value="1"/>
</dbReference>
<dbReference type="InterPro" id="IPR036097">
    <property type="entry name" value="HisK_dim/P_sf"/>
</dbReference>
<dbReference type="CDD" id="cd00082">
    <property type="entry name" value="HisKA"/>
    <property type="match status" value="1"/>
</dbReference>
<dbReference type="InterPro" id="IPR036890">
    <property type="entry name" value="HATPase_C_sf"/>
</dbReference>
<reference evidence="18 19" key="1">
    <citation type="submission" date="2019-07" db="EMBL/GenBank/DDBJ databases">
        <title>The draft genome sequence of Vibrio algivorus M1486.</title>
        <authorList>
            <person name="Meng X."/>
        </authorList>
    </citation>
    <scope>NUCLEOTIDE SEQUENCE [LARGE SCALE GENOMIC DNA]</scope>
    <source>
        <strain evidence="18 19">M1486</strain>
    </source>
</reference>
<evidence type="ECO:0000259" key="16">
    <source>
        <dbReference type="PROSITE" id="PS50109"/>
    </source>
</evidence>
<dbReference type="Gene3D" id="1.20.120.160">
    <property type="entry name" value="HPT domain"/>
    <property type="match status" value="1"/>
</dbReference>
<dbReference type="GO" id="GO:0005886">
    <property type="term" value="C:plasma membrane"/>
    <property type="evidence" value="ECO:0007669"/>
    <property type="project" value="UniProtKB-SubCell"/>
</dbReference>
<dbReference type="AlphaFoldDB" id="A0A557P2M2"/>
<keyword evidence="4" id="KW-1003">Cell membrane</keyword>
<feature type="domain" description="Histidine kinase" evidence="16">
    <location>
        <begin position="31"/>
        <end position="247"/>
    </location>
</feature>
<dbReference type="GO" id="GO:0016787">
    <property type="term" value="F:hydrolase activity"/>
    <property type="evidence" value="ECO:0007669"/>
    <property type="project" value="UniProtKB-KW"/>
</dbReference>
<organism evidence="18 19">
    <name type="scientific">Vibrio algivorus</name>
    <dbReference type="NCBI Taxonomy" id="1667024"/>
    <lineage>
        <taxon>Bacteria</taxon>
        <taxon>Pseudomonadati</taxon>
        <taxon>Pseudomonadota</taxon>
        <taxon>Gammaproteobacteria</taxon>
        <taxon>Vibrionales</taxon>
        <taxon>Vibrionaceae</taxon>
        <taxon>Vibrio</taxon>
    </lineage>
</organism>
<keyword evidence="9" id="KW-0418">Kinase</keyword>
<dbReference type="PROSITE" id="PS50110">
    <property type="entry name" value="RESPONSE_REGULATORY"/>
    <property type="match status" value="1"/>
</dbReference>
<comment type="catalytic activity">
    <reaction evidence="1">
        <text>ATP + protein L-histidine = ADP + protein N-phospho-L-histidine.</text>
        <dbReference type="EC" id="2.7.13.3"/>
    </reaction>
</comment>
<evidence type="ECO:0000256" key="4">
    <source>
        <dbReference type="ARBA" id="ARBA00022475"/>
    </source>
</evidence>
<keyword evidence="10" id="KW-0378">Hydrolase</keyword>
<dbReference type="GO" id="GO:0009927">
    <property type="term" value="F:histidine phosphotransfer kinase activity"/>
    <property type="evidence" value="ECO:0007669"/>
    <property type="project" value="TreeGrafter"/>
</dbReference>
<dbReference type="Proteomes" id="UP000319828">
    <property type="component" value="Unassembled WGS sequence"/>
</dbReference>
<dbReference type="InterPro" id="IPR036641">
    <property type="entry name" value="HPT_dom_sf"/>
</dbReference>
<accession>A0A557P2M2</accession>
<dbReference type="Pfam" id="PF00072">
    <property type="entry name" value="Response_reg"/>
    <property type="match status" value="1"/>
</dbReference>
<dbReference type="InterPro" id="IPR008207">
    <property type="entry name" value="Sig_transdc_His_kin_Hpt_dom"/>
</dbReference>
<name>A0A557P2M2_9VIBR</name>
<dbReference type="Pfam" id="PF00512">
    <property type="entry name" value="HisKA"/>
    <property type="match status" value="1"/>
</dbReference>
<feature type="modified residue" description="4-aspartylphosphate" evidence="15">
    <location>
        <position position="414"/>
    </location>
</feature>
<keyword evidence="5" id="KW-0997">Cell inner membrane</keyword>
<dbReference type="SUPFAM" id="SSF52172">
    <property type="entry name" value="CheY-like"/>
    <property type="match status" value="1"/>
</dbReference>
<comment type="subcellular location">
    <subcellularLocation>
        <location evidence="2">Cell inner membrane</location>
        <topology evidence="2">Multi-pass membrane protein</topology>
    </subcellularLocation>
</comment>
<dbReference type="InterPro" id="IPR001789">
    <property type="entry name" value="Sig_transdc_resp-reg_receiver"/>
</dbReference>
<keyword evidence="13" id="KW-0902">Two-component regulatory system</keyword>